<gene>
    <name evidence="7" type="ORF">SAMN05421638_1524</name>
</gene>
<reference evidence="8" key="1">
    <citation type="submission" date="2016-10" db="EMBL/GenBank/DDBJ databases">
        <authorList>
            <person name="Varghese N."/>
            <person name="Submissions S."/>
        </authorList>
    </citation>
    <scope>NUCLEOTIDE SEQUENCE [LARGE SCALE GENOMIC DNA]</scope>
    <source>
        <strain evidence="8">DSM 22251</strain>
    </source>
</reference>
<evidence type="ECO:0000313" key="8">
    <source>
        <dbReference type="Proteomes" id="UP000242560"/>
    </source>
</evidence>
<dbReference type="Proteomes" id="UP000242560">
    <property type="component" value="Unassembled WGS sequence"/>
</dbReference>
<feature type="transmembrane region" description="Helical" evidence="6">
    <location>
        <begin position="12"/>
        <end position="34"/>
    </location>
</feature>
<proteinExistence type="predicted"/>
<protein>
    <submittedName>
        <fullName evidence="7">Lipopolysaccharide export system permease protein</fullName>
    </submittedName>
</protein>
<feature type="transmembrane region" description="Helical" evidence="6">
    <location>
        <begin position="282"/>
        <end position="300"/>
    </location>
</feature>
<feature type="transmembrane region" description="Helical" evidence="6">
    <location>
        <begin position="104"/>
        <end position="123"/>
    </location>
</feature>
<feature type="transmembrane region" description="Helical" evidence="6">
    <location>
        <begin position="54"/>
        <end position="77"/>
    </location>
</feature>
<dbReference type="EMBL" id="FORQ01000002">
    <property type="protein sequence ID" value="SFI91903.1"/>
    <property type="molecule type" value="Genomic_DNA"/>
</dbReference>
<keyword evidence="3 6" id="KW-0812">Transmembrane</keyword>
<keyword evidence="2" id="KW-1003">Cell membrane</keyword>
<feature type="transmembrane region" description="Helical" evidence="6">
    <location>
        <begin position="307"/>
        <end position="325"/>
    </location>
</feature>
<organism evidence="7 8">
    <name type="scientific">Kaistella treverensis</name>
    <dbReference type="NCBI Taxonomy" id="631455"/>
    <lineage>
        <taxon>Bacteria</taxon>
        <taxon>Pseudomonadati</taxon>
        <taxon>Bacteroidota</taxon>
        <taxon>Flavobacteriia</taxon>
        <taxon>Flavobacteriales</taxon>
        <taxon>Weeksellaceae</taxon>
        <taxon>Chryseobacterium group</taxon>
        <taxon>Kaistella</taxon>
    </lineage>
</organism>
<dbReference type="InterPro" id="IPR005495">
    <property type="entry name" value="LptG/LptF_permease"/>
</dbReference>
<evidence type="ECO:0000256" key="2">
    <source>
        <dbReference type="ARBA" id="ARBA00022475"/>
    </source>
</evidence>
<evidence type="ECO:0000256" key="4">
    <source>
        <dbReference type="ARBA" id="ARBA00022989"/>
    </source>
</evidence>
<evidence type="ECO:0000313" key="7">
    <source>
        <dbReference type="EMBL" id="SFI91903.1"/>
    </source>
</evidence>
<evidence type="ECO:0000256" key="3">
    <source>
        <dbReference type="ARBA" id="ARBA00022692"/>
    </source>
</evidence>
<dbReference type="AlphaFoldDB" id="A0A1I3M4L2"/>
<dbReference type="PANTHER" id="PTHR33529:SF8">
    <property type="entry name" value="PERMEASE, YJGP_YJGQ FAMILY"/>
    <property type="match status" value="1"/>
</dbReference>
<dbReference type="Pfam" id="PF03739">
    <property type="entry name" value="LptF_LptG"/>
    <property type="match status" value="1"/>
</dbReference>
<comment type="subcellular location">
    <subcellularLocation>
        <location evidence="1">Cell membrane</location>
        <topology evidence="1">Multi-pass membrane protein</topology>
    </subcellularLocation>
</comment>
<evidence type="ECO:0000256" key="1">
    <source>
        <dbReference type="ARBA" id="ARBA00004651"/>
    </source>
</evidence>
<dbReference type="RefSeq" id="WP_039340853.1">
    <property type="nucleotide sequence ID" value="NZ_FORQ01000002.1"/>
</dbReference>
<dbReference type="GO" id="GO:0015920">
    <property type="term" value="P:lipopolysaccharide transport"/>
    <property type="evidence" value="ECO:0007669"/>
    <property type="project" value="TreeGrafter"/>
</dbReference>
<keyword evidence="8" id="KW-1185">Reference proteome</keyword>
<dbReference type="PANTHER" id="PTHR33529">
    <property type="entry name" value="SLR0882 PROTEIN-RELATED"/>
    <property type="match status" value="1"/>
</dbReference>
<name>A0A1I3M4L2_9FLAO</name>
<evidence type="ECO:0000256" key="5">
    <source>
        <dbReference type="ARBA" id="ARBA00023136"/>
    </source>
</evidence>
<keyword evidence="5 6" id="KW-0472">Membrane</keyword>
<keyword evidence="4 6" id="KW-1133">Transmembrane helix</keyword>
<evidence type="ECO:0000256" key="6">
    <source>
        <dbReference type="SAM" id="Phobius"/>
    </source>
</evidence>
<sequence length="364" mass="41358">MKIIDLYIIKKYLGTFGFMLGLLSIIVLVIDVQAKAPRIESNGFTVSEFLINFYPFWIVNLVITFMSILVFISVIFFTSKIANNTEIVAIISSGASFHRFARPYLITSGAIAAAALLINHFVLPLANTKKNELEPYTYTAKSRDQFTGNAEVSTQLSKTEYIFIKSYNKKDKRGSGFLYQKFDKKRNLIYQLNAADFYWEPEKKRFTMTNFLEKTFLKNDKEKLNNGNSMTKDFGLPPEELFPDVLLGQNKTTPELVTFVNREKEKGNANLNTYLNELHQRTSMPFSVIILTFLALSLSSQKKRGGLGINLAIGIALAFVFVFSFEVLKVVSQNKGLTPLVAMWIPNLVFGPIALFLYFRRANQ</sequence>
<dbReference type="GO" id="GO:0043190">
    <property type="term" value="C:ATP-binding cassette (ABC) transporter complex"/>
    <property type="evidence" value="ECO:0007669"/>
    <property type="project" value="TreeGrafter"/>
</dbReference>
<accession>A0A1I3M4L2</accession>
<feature type="transmembrane region" description="Helical" evidence="6">
    <location>
        <begin position="337"/>
        <end position="359"/>
    </location>
</feature>